<reference evidence="2 3" key="1">
    <citation type="submission" date="2021-10" db="EMBL/GenBank/DDBJ databases">
        <title>Anaerobic single-cell dispensing facilitates the cultivation of human gut bacteria.</title>
        <authorList>
            <person name="Afrizal A."/>
        </authorList>
    </citation>
    <scope>NUCLEOTIDE SEQUENCE [LARGE SCALE GENOMIC DNA]</scope>
    <source>
        <strain evidence="2 3">CLA-AA-H244</strain>
    </source>
</reference>
<feature type="transmembrane region" description="Helical" evidence="1">
    <location>
        <begin position="135"/>
        <end position="162"/>
    </location>
</feature>
<gene>
    <name evidence="2" type="ORF">LKD45_02590</name>
</gene>
<dbReference type="Pfam" id="PF19528">
    <property type="entry name" value="DUF6056"/>
    <property type="match status" value="1"/>
</dbReference>
<feature type="transmembrane region" description="Helical" evidence="1">
    <location>
        <begin position="409"/>
        <end position="427"/>
    </location>
</feature>
<feature type="transmembrane region" description="Helical" evidence="1">
    <location>
        <begin position="322"/>
        <end position="342"/>
    </location>
</feature>
<feature type="transmembrane region" description="Helical" evidence="1">
    <location>
        <begin position="197"/>
        <end position="227"/>
    </location>
</feature>
<evidence type="ECO:0000313" key="2">
    <source>
        <dbReference type="EMBL" id="MCC2166598.1"/>
    </source>
</evidence>
<organism evidence="2 3">
    <name type="scientific">Gallintestinimicrobium propionicum</name>
    <dbReference type="NCBI Taxonomy" id="2981770"/>
    <lineage>
        <taxon>Bacteria</taxon>
        <taxon>Bacillati</taxon>
        <taxon>Bacillota</taxon>
        <taxon>Clostridia</taxon>
        <taxon>Lachnospirales</taxon>
        <taxon>Lachnospiraceae</taxon>
        <taxon>Gallintestinimicrobium</taxon>
    </lineage>
</organism>
<feature type="transmembrane region" description="Helical" evidence="1">
    <location>
        <begin position="168"/>
        <end position="185"/>
    </location>
</feature>
<evidence type="ECO:0000256" key="1">
    <source>
        <dbReference type="SAM" id="Phobius"/>
    </source>
</evidence>
<accession>A0AAE3AVM2</accession>
<protein>
    <submittedName>
        <fullName evidence="2">DUF6056 family protein</fullName>
    </submittedName>
</protein>
<feature type="transmembrane region" description="Helical" evidence="1">
    <location>
        <begin position="354"/>
        <end position="375"/>
    </location>
</feature>
<sequence length="514" mass="58752">MQILKQWKTEPEKWLFRILLVVFIASMVPVLYLSRYGFPNCDDFTYGLETHRVWNATHSFGEVLKTALAVTKETWQLWQGTWFSIFLMTLMPGVFGEKWYFLTTFLMAGMLGGGICVLMHTVLCRYISRAKENRYLRGICTLTVLFLTFQTFVSPVLALYWYNGSLHYVFMEAVLFFAVSALLCLETSEQKSKKILWMILSAVLCALLGGANLLTGLQSVILIVLLTAWEFFRKKKNRFWFLFPLVCSLVGFAFNVLAPGNLIREDTAESMGAVKAIVMSFYWGIVYVTEWLTPMVLVGFAMLIPAIYRLAKQAEGKFLKPLYAVFLSFCVFCAMFTPTLYATSSEGPDRCKNVMRVVLYLLVFFNLLNGCGWAWQLKQPGQRKQSEQHSQSRPGFFYRLLELLEETKSAFYAVTLIAMGVIFLFAADKNTYTSVSAVRSILNGEAAEYAAENNERLELYTNGEPEITISPLSVEPYLLYIDDVTNEGDRGYWLNLALMDYYGKDRITVSEPEE</sequence>
<dbReference type="Proteomes" id="UP001199355">
    <property type="component" value="Unassembled WGS sequence"/>
</dbReference>
<feature type="transmembrane region" description="Helical" evidence="1">
    <location>
        <begin position="14"/>
        <end position="34"/>
    </location>
</feature>
<keyword evidence="3" id="KW-1185">Reference proteome</keyword>
<proteinExistence type="predicted"/>
<name>A0AAE3AVM2_9FIRM</name>
<feature type="transmembrane region" description="Helical" evidence="1">
    <location>
        <begin position="291"/>
        <end position="310"/>
    </location>
</feature>
<keyword evidence="1" id="KW-1133">Transmembrane helix</keyword>
<feature type="transmembrane region" description="Helical" evidence="1">
    <location>
        <begin position="239"/>
        <end position="258"/>
    </location>
</feature>
<dbReference type="RefSeq" id="WP_308727676.1">
    <property type="nucleotide sequence ID" value="NZ_JAJEQF010000003.1"/>
</dbReference>
<comment type="caution">
    <text evidence="2">The sequence shown here is derived from an EMBL/GenBank/DDBJ whole genome shotgun (WGS) entry which is preliminary data.</text>
</comment>
<evidence type="ECO:0000313" key="3">
    <source>
        <dbReference type="Proteomes" id="UP001199355"/>
    </source>
</evidence>
<dbReference type="InterPro" id="IPR045691">
    <property type="entry name" value="DUF6056"/>
</dbReference>
<dbReference type="EMBL" id="JAJEQF010000003">
    <property type="protein sequence ID" value="MCC2166598.1"/>
    <property type="molecule type" value="Genomic_DNA"/>
</dbReference>
<dbReference type="AlphaFoldDB" id="A0AAE3AVM2"/>
<keyword evidence="1" id="KW-0812">Transmembrane</keyword>
<feature type="transmembrane region" description="Helical" evidence="1">
    <location>
        <begin position="99"/>
        <end position="123"/>
    </location>
</feature>
<keyword evidence="1" id="KW-0472">Membrane</keyword>